<dbReference type="AlphaFoldDB" id="A0A2P2P2U7"/>
<sequence length="59" mass="6802">MTKMPNHFDSVNCKMVHSSKAREKWEKNAAPQVHIILAQMKEETCAAFFFPFWGRGEGC</sequence>
<accession>A0A2P2P2U7</accession>
<organism evidence="1">
    <name type="scientific">Rhizophora mucronata</name>
    <name type="common">Asiatic mangrove</name>
    <dbReference type="NCBI Taxonomy" id="61149"/>
    <lineage>
        <taxon>Eukaryota</taxon>
        <taxon>Viridiplantae</taxon>
        <taxon>Streptophyta</taxon>
        <taxon>Embryophyta</taxon>
        <taxon>Tracheophyta</taxon>
        <taxon>Spermatophyta</taxon>
        <taxon>Magnoliopsida</taxon>
        <taxon>eudicotyledons</taxon>
        <taxon>Gunneridae</taxon>
        <taxon>Pentapetalae</taxon>
        <taxon>rosids</taxon>
        <taxon>fabids</taxon>
        <taxon>Malpighiales</taxon>
        <taxon>Rhizophoraceae</taxon>
        <taxon>Rhizophora</taxon>
    </lineage>
</organism>
<evidence type="ECO:0000313" key="1">
    <source>
        <dbReference type="EMBL" id="MBX48951.1"/>
    </source>
</evidence>
<name>A0A2P2P2U7_RHIMU</name>
<dbReference type="EMBL" id="GGEC01068467">
    <property type="protein sequence ID" value="MBX48951.1"/>
    <property type="molecule type" value="Transcribed_RNA"/>
</dbReference>
<reference evidence="1" key="1">
    <citation type="submission" date="2018-02" db="EMBL/GenBank/DDBJ databases">
        <title>Rhizophora mucronata_Transcriptome.</title>
        <authorList>
            <person name="Meera S.P."/>
            <person name="Sreeshan A."/>
            <person name="Augustine A."/>
        </authorList>
    </citation>
    <scope>NUCLEOTIDE SEQUENCE</scope>
    <source>
        <tissue evidence="1">Leaf</tissue>
    </source>
</reference>
<protein>
    <submittedName>
        <fullName evidence="1">Uncharacterized protein</fullName>
    </submittedName>
</protein>
<proteinExistence type="predicted"/>